<evidence type="ECO:0000313" key="1">
    <source>
        <dbReference type="EMBL" id="RAK31468.1"/>
    </source>
</evidence>
<reference evidence="1 2" key="1">
    <citation type="submission" date="2018-06" db="EMBL/GenBank/DDBJ databases">
        <title>Genomic Encyclopedia of Type Strains, Phase III (KMG-III): the genomes of soil and plant-associated and newly described type strains.</title>
        <authorList>
            <person name="Whitman W."/>
        </authorList>
    </citation>
    <scope>NUCLEOTIDE SEQUENCE [LARGE SCALE GENOMIC DNA]</scope>
    <source>
        <strain evidence="1 2">CGMCC 4.7090</strain>
    </source>
</reference>
<sequence length="111" mass="12322">MSFLRGVLDAWQQNIGKPQQVAALFTEDAIFQGLKPYVTGRQGVADYYAGQPAGLTVEYRINEVRLLAEDVELGWVEATFRFADGRPPVEVNLTMVVTGGLISHYHVSPRL</sequence>
<dbReference type="Gene3D" id="3.10.450.50">
    <property type="match status" value="1"/>
</dbReference>
<organism evidence="1 2">
    <name type="scientific">Actinoplanes lutulentus</name>
    <dbReference type="NCBI Taxonomy" id="1287878"/>
    <lineage>
        <taxon>Bacteria</taxon>
        <taxon>Bacillati</taxon>
        <taxon>Actinomycetota</taxon>
        <taxon>Actinomycetes</taxon>
        <taxon>Micromonosporales</taxon>
        <taxon>Micromonosporaceae</taxon>
        <taxon>Actinoplanes</taxon>
    </lineage>
</organism>
<dbReference type="InterPro" id="IPR032710">
    <property type="entry name" value="NTF2-like_dom_sf"/>
</dbReference>
<dbReference type="Proteomes" id="UP000249341">
    <property type="component" value="Unassembled WGS sequence"/>
</dbReference>
<name>A0A327ZAF6_9ACTN</name>
<dbReference type="AlphaFoldDB" id="A0A327ZAF6"/>
<keyword evidence="2" id="KW-1185">Reference proteome</keyword>
<comment type="caution">
    <text evidence="1">The sequence shown here is derived from an EMBL/GenBank/DDBJ whole genome shotgun (WGS) entry which is preliminary data.</text>
</comment>
<proteinExistence type="predicted"/>
<accession>A0A327ZAF6</accession>
<protein>
    <submittedName>
        <fullName evidence="1">Uncharacterized protein (TIGR02246 family)</fullName>
    </submittedName>
</protein>
<dbReference type="EMBL" id="QLMJ01000015">
    <property type="protein sequence ID" value="RAK31468.1"/>
    <property type="molecule type" value="Genomic_DNA"/>
</dbReference>
<dbReference type="RefSeq" id="WP_111652369.1">
    <property type="nucleotide sequence ID" value="NZ_JACHWI010000015.1"/>
</dbReference>
<dbReference type="SUPFAM" id="SSF54427">
    <property type="entry name" value="NTF2-like"/>
    <property type="match status" value="1"/>
</dbReference>
<dbReference type="OrthoDB" id="4475408at2"/>
<gene>
    <name evidence="1" type="ORF">B0I29_115275</name>
</gene>
<evidence type="ECO:0000313" key="2">
    <source>
        <dbReference type="Proteomes" id="UP000249341"/>
    </source>
</evidence>